<dbReference type="STRING" id="1688.BCUN_0910"/>
<evidence type="ECO:0000256" key="2">
    <source>
        <dbReference type="ARBA" id="ARBA00022840"/>
    </source>
</evidence>
<dbReference type="eggNOG" id="COG4271">
    <property type="taxonomic scope" value="Bacteria"/>
</dbReference>
<proteinExistence type="predicted"/>
<dbReference type="PROSITE" id="PS00107">
    <property type="entry name" value="PROTEIN_KINASE_ATP"/>
    <property type="match status" value="1"/>
</dbReference>
<keyword evidence="1 3" id="KW-0547">Nucleotide-binding</keyword>
<dbReference type="GO" id="GO:0097527">
    <property type="term" value="P:necroptotic signaling pathway"/>
    <property type="evidence" value="ECO:0007669"/>
    <property type="project" value="TreeGrafter"/>
</dbReference>
<sequence>MSLSPQRQLDNYLSQFAEKQVDGKYLGLYDGERRFGRVFAWLHEQYNNAFEFMNYKAPQGVGGHFNADPSRELMEVNETYSALLRIASKAGIRIETKPEYQRVIDSSPGWLQPTCGSPIPEGLTPIEVEYYDTVFETEESGTTLAGTEQVRLQLVGEGAYAFVHKFTDPNYGIQIARKRLKKDADPKEVERFRREFDIMKRFDFPYILKVYRYDESDNSYTMEYCEHTLRDYISHNIQKMSYQTRHKMAMQFLYAMNFLHRRGVCHRDLSYRNVLVHTYRGSDAFMVKVSDFGLAKEKTSDLTSTGSAMKGSIIDPALKSFRDFKPVNDIYSIGFILNYTLTGKENLVTDGSRLGSIIQKCSATNPADRYQTVKGIIEEMKKLRDSRTALQSA</sequence>
<evidence type="ECO:0000256" key="3">
    <source>
        <dbReference type="PROSITE-ProRule" id="PRU10141"/>
    </source>
</evidence>
<feature type="binding site" evidence="3">
    <location>
        <position position="178"/>
    </location>
    <ligand>
        <name>ATP</name>
        <dbReference type="ChEBI" id="CHEBI:30616"/>
    </ligand>
</feature>
<dbReference type="CDD" id="cd00180">
    <property type="entry name" value="PKc"/>
    <property type="match status" value="1"/>
</dbReference>
<dbReference type="PROSITE" id="PS50011">
    <property type="entry name" value="PROTEIN_KINASE_DOM"/>
    <property type="match status" value="1"/>
</dbReference>
<dbReference type="InterPro" id="IPR011009">
    <property type="entry name" value="Kinase-like_dom_sf"/>
</dbReference>
<name>A0A087AQ84_9BIFI</name>
<keyword evidence="5" id="KW-0723">Serine/threonine-protein kinase</keyword>
<dbReference type="InterPro" id="IPR000719">
    <property type="entry name" value="Prot_kinase_dom"/>
</dbReference>
<dbReference type="SUPFAM" id="SSF56112">
    <property type="entry name" value="Protein kinase-like (PK-like)"/>
    <property type="match status" value="1"/>
</dbReference>
<dbReference type="OrthoDB" id="9762169at2"/>
<keyword evidence="6" id="KW-1185">Reference proteome</keyword>
<organism evidence="5 6">
    <name type="scientific">Bifidobacterium cuniculi</name>
    <dbReference type="NCBI Taxonomy" id="1688"/>
    <lineage>
        <taxon>Bacteria</taxon>
        <taxon>Bacillati</taxon>
        <taxon>Actinomycetota</taxon>
        <taxon>Actinomycetes</taxon>
        <taxon>Bifidobacteriales</taxon>
        <taxon>Bifidobacteriaceae</taxon>
        <taxon>Bifidobacterium</taxon>
    </lineage>
</organism>
<evidence type="ECO:0000313" key="6">
    <source>
        <dbReference type="Proteomes" id="UP000029067"/>
    </source>
</evidence>
<accession>A0A087AQ84</accession>
<keyword evidence="5" id="KW-0808">Transferase</keyword>
<dbReference type="PROSITE" id="PS00109">
    <property type="entry name" value="PROTEIN_KINASE_TYR"/>
    <property type="match status" value="1"/>
</dbReference>
<comment type="caution">
    <text evidence="5">The sequence shown here is derived from an EMBL/GenBank/DDBJ whole genome shotgun (WGS) entry which is preliminary data.</text>
</comment>
<dbReference type="GO" id="GO:0005524">
    <property type="term" value="F:ATP binding"/>
    <property type="evidence" value="ECO:0007669"/>
    <property type="project" value="UniProtKB-UniRule"/>
</dbReference>
<dbReference type="PANTHER" id="PTHR44329:SF298">
    <property type="entry name" value="MIXED LINEAGE KINASE DOMAIN-LIKE PROTEIN"/>
    <property type="match status" value="1"/>
</dbReference>
<dbReference type="EC" id="2.7.11.1" evidence="5"/>
<protein>
    <submittedName>
        <fullName evidence="5">Serine/threonine protein kinase</fullName>
        <ecNumber evidence="5">2.7.11.1</ecNumber>
    </submittedName>
</protein>
<dbReference type="InterPro" id="IPR051681">
    <property type="entry name" value="Ser/Thr_Kinases-Pseudokinases"/>
</dbReference>
<evidence type="ECO:0000256" key="1">
    <source>
        <dbReference type="ARBA" id="ARBA00022741"/>
    </source>
</evidence>
<dbReference type="PANTHER" id="PTHR44329">
    <property type="entry name" value="SERINE/THREONINE-PROTEIN KINASE TNNI3K-RELATED"/>
    <property type="match status" value="1"/>
</dbReference>
<dbReference type="RefSeq" id="WP_051920958.1">
    <property type="nucleotide sequence ID" value="NZ_JGYV01000017.1"/>
</dbReference>
<evidence type="ECO:0000313" key="5">
    <source>
        <dbReference type="EMBL" id="KFI60934.1"/>
    </source>
</evidence>
<dbReference type="GO" id="GO:0004674">
    <property type="term" value="F:protein serine/threonine kinase activity"/>
    <property type="evidence" value="ECO:0007669"/>
    <property type="project" value="UniProtKB-KW"/>
</dbReference>
<evidence type="ECO:0000259" key="4">
    <source>
        <dbReference type="PROSITE" id="PS50011"/>
    </source>
</evidence>
<dbReference type="Pfam" id="PF00069">
    <property type="entry name" value="Pkinase"/>
    <property type="match status" value="1"/>
</dbReference>
<dbReference type="Gene3D" id="1.10.510.10">
    <property type="entry name" value="Transferase(Phosphotransferase) domain 1"/>
    <property type="match status" value="1"/>
</dbReference>
<keyword evidence="5" id="KW-0418">Kinase</keyword>
<dbReference type="eggNOG" id="COG0515">
    <property type="taxonomic scope" value="Bacteria"/>
</dbReference>
<keyword evidence="2 3" id="KW-0067">ATP-binding</keyword>
<feature type="domain" description="Protein kinase" evidence="4">
    <location>
        <begin position="149"/>
        <end position="393"/>
    </location>
</feature>
<dbReference type="AlphaFoldDB" id="A0A087AQ84"/>
<gene>
    <name evidence="5" type="ORF">BCUN_0910</name>
</gene>
<dbReference type="InterPro" id="IPR017441">
    <property type="entry name" value="Protein_kinase_ATP_BS"/>
</dbReference>
<dbReference type="InterPro" id="IPR008266">
    <property type="entry name" value="Tyr_kinase_AS"/>
</dbReference>
<dbReference type="EMBL" id="JGYV01000017">
    <property type="protein sequence ID" value="KFI60934.1"/>
    <property type="molecule type" value="Genomic_DNA"/>
</dbReference>
<dbReference type="Proteomes" id="UP000029067">
    <property type="component" value="Unassembled WGS sequence"/>
</dbReference>
<reference evidence="5 6" key="1">
    <citation type="submission" date="2014-03" db="EMBL/GenBank/DDBJ databases">
        <title>Genomics of Bifidobacteria.</title>
        <authorList>
            <person name="Ventura M."/>
            <person name="Milani C."/>
            <person name="Lugli G.A."/>
        </authorList>
    </citation>
    <scope>NUCLEOTIDE SEQUENCE [LARGE SCALE GENOMIC DNA]</scope>
    <source>
        <strain evidence="5 6">LMG 10738</strain>
    </source>
</reference>